<dbReference type="GO" id="GO:0005739">
    <property type="term" value="C:mitochondrion"/>
    <property type="evidence" value="ECO:0007669"/>
    <property type="project" value="TreeGrafter"/>
</dbReference>
<evidence type="ECO:0000313" key="3">
    <source>
        <dbReference type="EMBL" id="KAK4538752.1"/>
    </source>
</evidence>
<dbReference type="InterPro" id="IPR036249">
    <property type="entry name" value="Thioredoxin-like_sf"/>
</dbReference>
<accession>A0AAV9J2E7</accession>
<dbReference type="AlphaFoldDB" id="A0AAV9J2E7"/>
<dbReference type="InterPro" id="IPR010987">
    <property type="entry name" value="Glutathione-S-Trfase_C-like"/>
</dbReference>
<evidence type="ECO:0000256" key="1">
    <source>
        <dbReference type="SAM" id="MobiDB-lite"/>
    </source>
</evidence>
<proteinExistence type="predicted"/>
<feature type="domain" description="GST C-terminal" evidence="2">
    <location>
        <begin position="185"/>
        <end position="311"/>
    </location>
</feature>
<sequence>MRSLQLLRSLTASSLQEARATRLPYLQGTRRVSTRVQAAAPESNRESGDRSTTQADKVFPARLYVYSICPYCCKVRAFMDYHRLPYSMTEVNPLTKRELRFSADYKKVPIAVLNSGEQVNDSDRIMDRLRQLLVQGGRAGLSPEPTAHELHWRTWANDNVAKLLPPNIYRTLSESLEAFEYISASPHFSALERQLLRWSGAVMMRALQPKMRRKYGLEAGQEREALMQRLEAFMHGAMPGAAAVGGARDRQQQTGLRPFSGGDKPDMADLTLYGMLRAVQGMRTSRDVMSAMPTVAEWYQRVQEAVREQQR</sequence>
<dbReference type="SFLD" id="SFLDS00019">
    <property type="entry name" value="Glutathione_Transferase_(cytos"/>
    <property type="match status" value="1"/>
</dbReference>
<evidence type="ECO:0000313" key="4">
    <source>
        <dbReference type="Proteomes" id="UP001301350"/>
    </source>
</evidence>
<keyword evidence="4" id="KW-1185">Reference proteome</keyword>
<feature type="region of interest" description="Disordered" evidence="1">
    <location>
        <begin position="32"/>
        <end position="53"/>
    </location>
</feature>
<dbReference type="InterPro" id="IPR040079">
    <property type="entry name" value="Glutathione_S-Trfase"/>
</dbReference>
<dbReference type="SUPFAM" id="SSF47616">
    <property type="entry name" value="GST C-terminal domain-like"/>
    <property type="match status" value="1"/>
</dbReference>
<dbReference type="SFLD" id="SFLDG01182">
    <property type="entry name" value="Prostaglandin_E_synthase_like"/>
    <property type="match status" value="1"/>
</dbReference>
<dbReference type="Proteomes" id="UP001301350">
    <property type="component" value="Unassembled WGS sequence"/>
</dbReference>
<name>A0AAV9J2E7_CYACA</name>
<dbReference type="Gene3D" id="1.20.1050.10">
    <property type="match status" value="1"/>
</dbReference>
<comment type="caution">
    <text evidence="3">The sequence shown here is derived from an EMBL/GenBank/DDBJ whole genome shotgun (WGS) entry which is preliminary data.</text>
</comment>
<protein>
    <recommendedName>
        <fullName evidence="2">GST C-terminal domain-containing protein</fullName>
    </recommendedName>
</protein>
<dbReference type="SFLD" id="SFLDG01203">
    <property type="entry name" value="Prostaglandin_E_synthase_like1"/>
    <property type="match status" value="1"/>
</dbReference>
<dbReference type="PANTHER" id="PTHR12782:SF5">
    <property type="entry name" value="PROSTAGLANDIN E SYNTHASE 2"/>
    <property type="match status" value="1"/>
</dbReference>
<dbReference type="PROSITE" id="PS50405">
    <property type="entry name" value="GST_CTER"/>
    <property type="match status" value="1"/>
</dbReference>
<dbReference type="Pfam" id="PF13417">
    <property type="entry name" value="GST_N_3"/>
    <property type="match status" value="1"/>
</dbReference>
<dbReference type="InterPro" id="IPR004045">
    <property type="entry name" value="Glutathione_S-Trfase_N"/>
</dbReference>
<dbReference type="EMBL" id="JANCYW010000020">
    <property type="protein sequence ID" value="KAK4538752.1"/>
    <property type="molecule type" value="Genomic_DNA"/>
</dbReference>
<dbReference type="SUPFAM" id="SSF52833">
    <property type="entry name" value="Thioredoxin-like"/>
    <property type="match status" value="1"/>
</dbReference>
<dbReference type="PROSITE" id="PS51354">
    <property type="entry name" value="GLUTAREDOXIN_2"/>
    <property type="match status" value="1"/>
</dbReference>
<dbReference type="GO" id="GO:0050220">
    <property type="term" value="F:prostaglandin-E synthase activity"/>
    <property type="evidence" value="ECO:0007669"/>
    <property type="project" value="InterPro"/>
</dbReference>
<dbReference type="PANTHER" id="PTHR12782">
    <property type="entry name" value="MICROSOMAL PROSTAGLANDIN E SYNTHASE-2"/>
    <property type="match status" value="1"/>
</dbReference>
<dbReference type="InterPro" id="IPR036282">
    <property type="entry name" value="Glutathione-S-Trfase_C_sf"/>
</dbReference>
<organism evidence="3 4">
    <name type="scientific">Cyanidium caldarium</name>
    <name type="common">Red alga</name>
    <dbReference type="NCBI Taxonomy" id="2771"/>
    <lineage>
        <taxon>Eukaryota</taxon>
        <taxon>Rhodophyta</taxon>
        <taxon>Bangiophyceae</taxon>
        <taxon>Cyanidiales</taxon>
        <taxon>Cyanidiaceae</taxon>
        <taxon>Cyanidium</taxon>
    </lineage>
</organism>
<dbReference type="Gene3D" id="3.40.30.10">
    <property type="entry name" value="Glutaredoxin"/>
    <property type="match status" value="1"/>
</dbReference>
<dbReference type="InterPro" id="IPR034334">
    <property type="entry name" value="PGES2"/>
</dbReference>
<evidence type="ECO:0000259" key="2">
    <source>
        <dbReference type="PROSITE" id="PS50405"/>
    </source>
</evidence>
<reference evidence="3 4" key="1">
    <citation type="submission" date="2022-07" db="EMBL/GenBank/DDBJ databases">
        <title>Genome-wide signatures of adaptation to extreme environments.</title>
        <authorList>
            <person name="Cho C.H."/>
            <person name="Yoon H.S."/>
        </authorList>
    </citation>
    <scope>NUCLEOTIDE SEQUENCE [LARGE SCALE GENOMIC DNA]</scope>
    <source>
        <strain evidence="3 4">DBV 063 E5</strain>
    </source>
</reference>
<gene>
    <name evidence="3" type="ORF">CDCA_CDCA20G4777</name>
</gene>